<geneLocation type="plasmid" evidence="1">
    <name>pP12-1</name>
</geneLocation>
<reference evidence="1" key="1">
    <citation type="journal article" date="2010" name="Nucleic Acids Res.">
        <title>Two novel families of plasmids from hyperthermophilic archaea encoding new families of replication proteins.</title>
        <authorList>
            <person name="Soler N."/>
            <person name="Marguet E."/>
            <person name="Cortez D."/>
            <person name="Desnoues N."/>
            <person name="Keller J."/>
            <person name="van Tilbeurgh H."/>
            <person name="Sezonov G."/>
            <person name="Forterre P."/>
        </authorList>
    </citation>
    <scope>NUCLEOTIDE SEQUENCE</scope>
    <source>
        <strain evidence="1">12/1</strain>
        <plasmid evidence="1">pP12-1</plasmid>
    </source>
</reference>
<protein>
    <submittedName>
        <fullName evidence="1">p12-13p</fullName>
    </submittedName>
</protein>
<organism evidence="1">
    <name type="scientific">Pyrococcus sp. 12/1</name>
    <dbReference type="NCBI Taxonomy" id="758582"/>
    <lineage>
        <taxon>Archaea</taxon>
        <taxon>Methanobacteriati</taxon>
        <taxon>Methanobacteriota</taxon>
        <taxon>Thermococci</taxon>
        <taxon>Thermococcales</taxon>
        <taxon>Thermococcaceae</taxon>
        <taxon>Pyrococcus</taxon>
    </lineage>
</organism>
<name>D6MY19_9EURY</name>
<proteinExistence type="predicted"/>
<keyword evidence="1" id="KW-0614">Plasmid</keyword>
<dbReference type="AlphaFoldDB" id="D6MY19"/>
<dbReference type="EMBL" id="GU056178">
    <property type="protein sequence ID" value="ADF80220.1"/>
    <property type="molecule type" value="Genomic_DNA"/>
</dbReference>
<sequence length="57" mass="7099">MERFFLVKYSKNSNLYFVCYKLERTSKLPANVKWRLERPHYETYISSDYPLDRMTNR</sequence>
<accession>D6MY19</accession>
<evidence type="ECO:0000313" key="1">
    <source>
        <dbReference type="EMBL" id="ADF80220.1"/>
    </source>
</evidence>
<gene>
    <name evidence="1" type="ORF">p12-13</name>
</gene>